<evidence type="ECO:0000256" key="2">
    <source>
        <dbReference type="ARBA" id="ARBA00022908"/>
    </source>
</evidence>
<dbReference type="GO" id="GO:0015074">
    <property type="term" value="P:DNA integration"/>
    <property type="evidence" value="ECO:0007669"/>
    <property type="project" value="UniProtKB-KW"/>
</dbReference>
<dbReference type="PROSITE" id="PS51900">
    <property type="entry name" value="CB"/>
    <property type="match status" value="1"/>
</dbReference>
<dbReference type="InterPro" id="IPR044068">
    <property type="entry name" value="CB"/>
</dbReference>
<feature type="compositionally biased region" description="Polar residues" evidence="6">
    <location>
        <begin position="339"/>
        <end position="356"/>
    </location>
</feature>
<evidence type="ECO:0000256" key="6">
    <source>
        <dbReference type="SAM" id="MobiDB-lite"/>
    </source>
</evidence>
<accession>A0A0H3AD54</accession>
<dbReference type="Pfam" id="PF00589">
    <property type="entry name" value="Phage_integrase"/>
    <property type="match status" value="1"/>
</dbReference>
<keyword evidence="4" id="KW-0233">DNA recombination</keyword>
<comment type="similarity">
    <text evidence="1">Belongs to the 'phage' integrase family.</text>
</comment>
<dbReference type="PANTHER" id="PTHR30349">
    <property type="entry name" value="PHAGE INTEGRASE-RELATED"/>
    <property type="match status" value="1"/>
</dbReference>
<evidence type="ECO:0000256" key="5">
    <source>
        <dbReference type="PROSITE-ProRule" id="PRU01248"/>
    </source>
</evidence>
<dbReference type="CDD" id="cd00796">
    <property type="entry name" value="INT_Rci_Hp1_C"/>
    <property type="match status" value="1"/>
</dbReference>
<feature type="domain" description="Tyr recombinase" evidence="7">
    <location>
        <begin position="164"/>
        <end position="335"/>
    </location>
</feature>
<dbReference type="InterPro" id="IPR053876">
    <property type="entry name" value="Phage_int_M"/>
</dbReference>
<feature type="domain" description="Core-binding (CB)" evidence="8">
    <location>
        <begin position="62"/>
        <end position="144"/>
    </location>
</feature>
<dbReference type="RefSeq" id="WP_011793087.1">
    <property type="nucleotide sequence ID" value="NC_008751.1"/>
</dbReference>
<reference evidence="10" key="1">
    <citation type="journal article" date="2009" name="Environ. Microbiol.">
        <title>Contribution of mobile genetic elements to Desulfovibrio vulgaris genome plasticity.</title>
        <authorList>
            <person name="Walker C.B."/>
            <person name="Stolyar S."/>
            <person name="Chivian D."/>
            <person name="Pinel N."/>
            <person name="Gabster J.A."/>
            <person name="Dehal P.S."/>
            <person name="He Z."/>
            <person name="Yang Z.K."/>
            <person name="Yen H.C."/>
            <person name="Zhou J."/>
            <person name="Wall J.D."/>
            <person name="Hazen T.C."/>
            <person name="Arkin A.P."/>
            <person name="Stahl D.A."/>
        </authorList>
    </citation>
    <scope>NUCLEOTIDE SEQUENCE [LARGE SCALE GENOMIC DNA]</scope>
    <source>
        <strain evidence="10">DP4</strain>
    </source>
</reference>
<evidence type="ECO:0000313" key="9">
    <source>
        <dbReference type="EMBL" id="ABM29793.1"/>
    </source>
</evidence>
<dbReference type="Pfam" id="PF22022">
    <property type="entry name" value="Phage_int_M"/>
    <property type="match status" value="1"/>
</dbReference>
<dbReference type="HOGENOM" id="CLU_027562_17_7_7"/>
<organism evidence="9 10">
    <name type="scientific">Nitratidesulfovibrio vulgaris (strain DP4)</name>
    <name type="common">Desulfovibrio vulgaris</name>
    <dbReference type="NCBI Taxonomy" id="391774"/>
    <lineage>
        <taxon>Bacteria</taxon>
        <taxon>Pseudomonadati</taxon>
        <taxon>Thermodesulfobacteriota</taxon>
        <taxon>Desulfovibrionia</taxon>
        <taxon>Desulfovibrionales</taxon>
        <taxon>Desulfovibrionaceae</taxon>
        <taxon>Nitratidesulfovibrio</taxon>
    </lineage>
</organism>
<dbReference type="KEGG" id="dvl:Dvul_2782"/>
<gene>
    <name evidence="9" type="ordered locus">Dvul_2782</name>
</gene>
<evidence type="ECO:0000256" key="4">
    <source>
        <dbReference type="ARBA" id="ARBA00023172"/>
    </source>
</evidence>
<dbReference type="InterPro" id="IPR010998">
    <property type="entry name" value="Integrase_recombinase_N"/>
</dbReference>
<dbReference type="Gene3D" id="1.10.150.130">
    <property type="match status" value="1"/>
</dbReference>
<dbReference type="PROSITE" id="PS51898">
    <property type="entry name" value="TYR_RECOMBINASE"/>
    <property type="match status" value="1"/>
</dbReference>
<dbReference type="AlphaFoldDB" id="A0A0H3AD54"/>
<dbReference type="PANTHER" id="PTHR30349:SF41">
    <property type="entry name" value="INTEGRASE_RECOMBINASE PROTEIN MJ0367-RELATED"/>
    <property type="match status" value="1"/>
</dbReference>
<sequence length="356" mass="40550">MSVHQKKNGTWYVAFRVAGEPHPRREYFGVGPHAHQQALIRDAEIKLQRVSGAAPAPRRGSTYLDAVAQAYIIDRKTAGASRRWLIEITGFLNNHILPALSTTPLDNLRYTDIIALVDKKWGNRTLATRQRYLGYLKALFRFGVEHGFTKNNPLSKWRKTKEPKRNLRLTLEGLELILAHAAPHLRWALEVEWEIGTRPGPTELFDLKWDDVDFERCTILVRGTKTHEANRTLPIMPEFRDRLQKVMREQGGEYIITYKGKPVLRMNTALRGACRRAGLPYHVRMYDIRHLFATVMLANGSDLAAVSKLLGHSTIATTQAHYYHVLKGEMSRALATRPRLQQQGTRAGTTRDNSTA</sequence>
<dbReference type="InterPro" id="IPR013762">
    <property type="entry name" value="Integrase-like_cat_sf"/>
</dbReference>
<name>A0A0H3AD54_NITV4</name>
<dbReference type="InterPro" id="IPR002104">
    <property type="entry name" value="Integrase_catalytic"/>
</dbReference>
<dbReference type="InterPro" id="IPR050090">
    <property type="entry name" value="Tyrosine_recombinase_XerCD"/>
</dbReference>
<dbReference type="GO" id="GO:0006310">
    <property type="term" value="P:DNA recombination"/>
    <property type="evidence" value="ECO:0007669"/>
    <property type="project" value="UniProtKB-KW"/>
</dbReference>
<dbReference type="Proteomes" id="UP000009173">
    <property type="component" value="Chromosome"/>
</dbReference>
<proteinExistence type="inferred from homology"/>
<dbReference type="InterPro" id="IPR011010">
    <property type="entry name" value="DNA_brk_join_enz"/>
</dbReference>
<evidence type="ECO:0000256" key="1">
    <source>
        <dbReference type="ARBA" id="ARBA00008857"/>
    </source>
</evidence>
<feature type="region of interest" description="Disordered" evidence="6">
    <location>
        <begin position="337"/>
        <end position="356"/>
    </location>
</feature>
<protein>
    <submittedName>
        <fullName evidence="9">Phage integrase family protein</fullName>
    </submittedName>
</protein>
<evidence type="ECO:0000256" key="3">
    <source>
        <dbReference type="ARBA" id="ARBA00023125"/>
    </source>
</evidence>
<evidence type="ECO:0000259" key="7">
    <source>
        <dbReference type="PROSITE" id="PS51898"/>
    </source>
</evidence>
<dbReference type="GO" id="GO:0003677">
    <property type="term" value="F:DNA binding"/>
    <property type="evidence" value="ECO:0007669"/>
    <property type="project" value="UniProtKB-UniRule"/>
</dbReference>
<evidence type="ECO:0000259" key="8">
    <source>
        <dbReference type="PROSITE" id="PS51900"/>
    </source>
</evidence>
<dbReference type="EMBL" id="CP000527">
    <property type="protein sequence ID" value="ABM29793.1"/>
    <property type="molecule type" value="Genomic_DNA"/>
</dbReference>
<keyword evidence="2" id="KW-0229">DNA integration</keyword>
<dbReference type="Gene3D" id="1.10.443.10">
    <property type="entry name" value="Intergrase catalytic core"/>
    <property type="match status" value="1"/>
</dbReference>
<dbReference type="SUPFAM" id="SSF56349">
    <property type="entry name" value="DNA breaking-rejoining enzymes"/>
    <property type="match status" value="1"/>
</dbReference>
<keyword evidence="3 5" id="KW-0238">DNA-binding</keyword>
<evidence type="ECO:0000313" key="10">
    <source>
        <dbReference type="Proteomes" id="UP000009173"/>
    </source>
</evidence>